<evidence type="ECO:0000313" key="4">
    <source>
        <dbReference type="Proteomes" id="UP000007799"/>
    </source>
</evidence>
<dbReference type="RefSeq" id="XP_004995337.1">
    <property type="nucleotide sequence ID" value="XM_004995280.1"/>
</dbReference>
<dbReference type="EMBL" id="GL832962">
    <property type="protein sequence ID" value="EGD82973.1"/>
    <property type="molecule type" value="Genomic_DNA"/>
</dbReference>
<feature type="compositionally biased region" description="Basic residues" evidence="2">
    <location>
        <begin position="388"/>
        <end position="397"/>
    </location>
</feature>
<evidence type="ECO:0000256" key="2">
    <source>
        <dbReference type="SAM" id="MobiDB-lite"/>
    </source>
</evidence>
<feature type="region of interest" description="Disordered" evidence="2">
    <location>
        <begin position="1"/>
        <end position="49"/>
    </location>
</feature>
<dbReference type="InParanoid" id="F2U632"/>
<feature type="compositionally biased region" description="Low complexity" evidence="2">
    <location>
        <begin position="244"/>
        <end position="254"/>
    </location>
</feature>
<dbReference type="GeneID" id="16075919"/>
<keyword evidence="1" id="KW-0175">Coiled coil</keyword>
<feature type="compositionally biased region" description="Polar residues" evidence="2">
    <location>
        <begin position="32"/>
        <end position="45"/>
    </location>
</feature>
<accession>F2U632</accession>
<evidence type="ECO:0000313" key="3">
    <source>
        <dbReference type="EMBL" id="EGD82973.1"/>
    </source>
</evidence>
<feature type="compositionally biased region" description="Low complexity" evidence="2">
    <location>
        <begin position="292"/>
        <end position="308"/>
    </location>
</feature>
<feature type="region of interest" description="Disordered" evidence="2">
    <location>
        <begin position="179"/>
        <end position="222"/>
    </location>
</feature>
<feature type="compositionally biased region" description="Acidic residues" evidence="2">
    <location>
        <begin position="130"/>
        <end position="141"/>
    </location>
</feature>
<sequence>MDSVPSRPSREAMLNTCSDEQELAGSDRGQTKRASQSGAEGSTTLGKKGSLISMLGQNIWAGDDLRAMSPSKAGYETEQRSGAHRRRSSFLQSMADYLAYSSTLESNSGRPQCPIPQGPASRRPSGMPDAEGDDDIPVDDDEVAMYVMRSASRRQSVAPIVAESSIAASAVSAKCTRPAVERAAAHQHQQHHQQMEHQQMEQQDCAGQADDEEYADDAAASPRSVPTFLLEQQFTFAPMDEAQSPSRSPTRSPTHGGGGARDTRSPELRRRRRASVSTPFETICEEREDSDSAPSSATPVSTTTSACSGATTVPASIVIEPRSAALAPTSPGYPHVNSPLDFPSPKPPVAKRATPTKRKAPLASSAAPPPQASAAVTQHAHYDAQRDQHHHQPHHGFHTTGAAPNTLAAMQPQSTMQVASAAQLSAQELVALRQLYEQLHAEQQELLREARFWRRAELVAVSAAAAVITAAAFKYLL</sequence>
<feature type="region of interest" description="Disordered" evidence="2">
    <location>
        <begin position="329"/>
        <end position="402"/>
    </location>
</feature>
<protein>
    <submittedName>
        <fullName evidence="3">Uncharacterized protein</fullName>
    </submittedName>
</protein>
<proteinExistence type="predicted"/>
<dbReference type="Proteomes" id="UP000007799">
    <property type="component" value="Unassembled WGS sequence"/>
</dbReference>
<feature type="region of interest" description="Disordered" evidence="2">
    <location>
        <begin position="102"/>
        <end position="141"/>
    </location>
</feature>
<feature type="coiled-coil region" evidence="1">
    <location>
        <begin position="429"/>
        <end position="456"/>
    </location>
</feature>
<evidence type="ECO:0000256" key="1">
    <source>
        <dbReference type="SAM" id="Coils"/>
    </source>
</evidence>
<organism evidence="4">
    <name type="scientific">Salpingoeca rosetta (strain ATCC 50818 / BSB-021)</name>
    <dbReference type="NCBI Taxonomy" id="946362"/>
    <lineage>
        <taxon>Eukaryota</taxon>
        <taxon>Choanoflagellata</taxon>
        <taxon>Craspedida</taxon>
        <taxon>Salpingoecidae</taxon>
        <taxon>Salpingoeca</taxon>
    </lineage>
</organism>
<dbReference type="AlphaFoldDB" id="F2U632"/>
<feature type="region of interest" description="Disordered" evidence="2">
    <location>
        <begin position="238"/>
        <end position="308"/>
    </location>
</feature>
<reference evidence="3" key="1">
    <citation type="submission" date="2009-08" db="EMBL/GenBank/DDBJ databases">
        <title>Annotation of Salpingoeca rosetta.</title>
        <authorList>
            <consortium name="The Broad Institute Genome Sequencing Platform"/>
            <person name="Russ C."/>
            <person name="Cuomo C."/>
            <person name="Burger G."/>
            <person name="Gray M.W."/>
            <person name="Holland P.W.H."/>
            <person name="King N."/>
            <person name="Lang F.B.F."/>
            <person name="Roger A.J."/>
            <person name="Ruiz-Trillo I."/>
            <person name="Young S.K."/>
            <person name="Zeng Q."/>
            <person name="Gargeya S."/>
            <person name="Alvarado L."/>
            <person name="Berlin A."/>
            <person name="Chapman S.B."/>
            <person name="Chen Z."/>
            <person name="Freedman E."/>
            <person name="Gellesch M."/>
            <person name="Goldberg J."/>
            <person name="Griggs A."/>
            <person name="Gujja S."/>
            <person name="Heilman E."/>
            <person name="Heiman D."/>
            <person name="Howarth C."/>
            <person name="Mehta T."/>
            <person name="Neiman D."/>
            <person name="Pearson M."/>
            <person name="Roberts A."/>
            <person name="Saif S."/>
            <person name="Shea T."/>
            <person name="Shenoy N."/>
            <person name="Sisk P."/>
            <person name="Stolte C."/>
            <person name="Sykes S."/>
            <person name="White J."/>
            <person name="Yandava C."/>
            <person name="Haas B."/>
            <person name="Nusbaum C."/>
            <person name="Birren B."/>
        </authorList>
    </citation>
    <scope>NUCLEOTIDE SEQUENCE [LARGE SCALE GENOMIC DNA]</scope>
    <source>
        <strain evidence="3">ATCC 50818</strain>
    </source>
</reference>
<gene>
    <name evidence="3" type="ORF">PTSG_03610</name>
</gene>
<keyword evidence="4" id="KW-1185">Reference proteome</keyword>
<name>F2U632_SALR5</name>
<dbReference type="KEGG" id="sre:PTSG_03610"/>